<evidence type="ECO:0000313" key="3">
    <source>
        <dbReference type="Proteomes" id="UP000588647"/>
    </source>
</evidence>
<dbReference type="AlphaFoldDB" id="A0A7W6MMM4"/>
<dbReference type="RefSeq" id="WP_183205186.1">
    <property type="nucleotide sequence ID" value="NZ_JAAAMM010000001.1"/>
</dbReference>
<proteinExistence type="predicted"/>
<reference evidence="2 3" key="1">
    <citation type="submission" date="2020-08" db="EMBL/GenBank/DDBJ databases">
        <title>Genomic Encyclopedia of Type Strains, Phase IV (KMG-IV): sequencing the most valuable type-strain genomes for metagenomic binning, comparative biology and taxonomic classification.</title>
        <authorList>
            <person name="Goeker M."/>
        </authorList>
    </citation>
    <scope>NUCLEOTIDE SEQUENCE [LARGE SCALE GENOMIC DNA]</scope>
    <source>
        <strain evidence="2 3">DSM 103570</strain>
    </source>
</reference>
<organism evidence="2 3">
    <name type="scientific">Aurantimonas endophytica</name>
    <dbReference type="NCBI Taxonomy" id="1522175"/>
    <lineage>
        <taxon>Bacteria</taxon>
        <taxon>Pseudomonadati</taxon>
        <taxon>Pseudomonadota</taxon>
        <taxon>Alphaproteobacteria</taxon>
        <taxon>Hyphomicrobiales</taxon>
        <taxon>Aurantimonadaceae</taxon>
        <taxon>Aurantimonas</taxon>
    </lineage>
</organism>
<gene>
    <name evidence="2" type="ORF">GGR03_000010</name>
</gene>
<accession>A0A7W6MMM4</accession>
<dbReference type="Proteomes" id="UP000588647">
    <property type="component" value="Unassembled WGS sequence"/>
</dbReference>
<evidence type="ECO:0000313" key="2">
    <source>
        <dbReference type="EMBL" id="MBB4000963.1"/>
    </source>
</evidence>
<sequence length="162" mass="17183">MPDHYGTIGGADAYHSARLNAGWTGEDTAKTAALIRASSWIDATYGARFDGIRSGGREQLLAWPRTNARDGSGEAINSDAVPIEVERAVYEAALRELTTPGSLSPDIIPGSIKKKVRVEGAVEVEYAAGRARDMMPVLAAVDGLLASLLTRGASTTNWVKRA</sequence>
<protein>
    <recommendedName>
        <fullName evidence="1">Putative DnaT-like domain-containing protein</fullName>
    </recommendedName>
</protein>
<evidence type="ECO:0000259" key="1">
    <source>
        <dbReference type="Pfam" id="PF20557"/>
    </source>
</evidence>
<keyword evidence="3" id="KW-1185">Reference proteome</keyword>
<dbReference type="Pfam" id="PF20557">
    <property type="entry name" value="DnaT_2"/>
    <property type="match status" value="1"/>
</dbReference>
<dbReference type="InterPro" id="IPR046787">
    <property type="entry name" value="DnaT_2"/>
</dbReference>
<dbReference type="EMBL" id="JACIEM010000001">
    <property type="protein sequence ID" value="MBB4000963.1"/>
    <property type="molecule type" value="Genomic_DNA"/>
</dbReference>
<name>A0A7W6MMM4_9HYPH</name>
<comment type="caution">
    <text evidence="2">The sequence shown here is derived from an EMBL/GenBank/DDBJ whole genome shotgun (WGS) entry which is preliminary data.</text>
</comment>
<feature type="domain" description="Putative DnaT-like" evidence="1">
    <location>
        <begin position="5"/>
        <end position="161"/>
    </location>
</feature>